<proteinExistence type="predicted"/>
<reference evidence="2 3" key="1">
    <citation type="submission" date="2018-06" db="EMBL/GenBank/DDBJ databases">
        <title>Genomic Encyclopedia of Type Strains, Phase III (KMG-III): the genomes of soil and plant-associated and newly described type strains.</title>
        <authorList>
            <person name="Whitman W."/>
        </authorList>
    </citation>
    <scope>NUCLEOTIDE SEQUENCE [LARGE SCALE GENOMIC DNA]</scope>
    <source>
        <strain evidence="2 3">CGMCC 4.7090</strain>
    </source>
</reference>
<evidence type="ECO:0000256" key="1">
    <source>
        <dbReference type="SAM" id="Phobius"/>
    </source>
</evidence>
<evidence type="ECO:0000313" key="3">
    <source>
        <dbReference type="Proteomes" id="UP000249341"/>
    </source>
</evidence>
<dbReference type="AlphaFoldDB" id="A0A327Z6E4"/>
<keyword evidence="1" id="KW-0472">Membrane</keyword>
<dbReference type="RefSeq" id="WP_260330043.1">
    <property type="nucleotide sequence ID" value="NZ_JACHWI010000008.1"/>
</dbReference>
<feature type="transmembrane region" description="Helical" evidence="1">
    <location>
        <begin position="7"/>
        <end position="26"/>
    </location>
</feature>
<keyword evidence="1" id="KW-1133">Transmembrane helix</keyword>
<organism evidence="2 3">
    <name type="scientific">Actinoplanes lutulentus</name>
    <dbReference type="NCBI Taxonomy" id="1287878"/>
    <lineage>
        <taxon>Bacteria</taxon>
        <taxon>Bacillati</taxon>
        <taxon>Actinomycetota</taxon>
        <taxon>Actinomycetes</taxon>
        <taxon>Micromonosporales</taxon>
        <taxon>Micromonosporaceae</taxon>
        <taxon>Actinoplanes</taxon>
    </lineage>
</organism>
<comment type="caution">
    <text evidence="2">The sequence shown here is derived from an EMBL/GenBank/DDBJ whole genome shotgun (WGS) entry which is preliminary data.</text>
</comment>
<keyword evidence="1" id="KW-0812">Transmembrane</keyword>
<dbReference type="Proteomes" id="UP000249341">
    <property type="component" value="Unassembled WGS sequence"/>
</dbReference>
<keyword evidence="3" id="KW-1185">Reference proteome</keyword>
<accession>A0A327Z6E4</accession>
<evidence type="ECO:0000313" key="2">
    <source>
        <dbReference type="EMBL" id="RAK29836.1"/>
    </source>
</evidence>
<name>A0A327Z6E4_9ACTN</name>
<gene>
    <name evidence="2" type="ORF">B0I29_117162</name>
</gene>
<dbReference type="EMBL" id="QLMJ01000017">
    <property type="protein sequence ID" value="RAK29836.1"/>
    <property type="molecule type" value="Genomic_DNA"/>
</dbReference>
<sequence length="41" mass="4232">MVILIGLAVAIGPFIGVALGVAALLWTPLLDPAEKPGHRLK</sequence>
<protein>
    <submittedName>
        <fullName evidence="2">Uncharacterized protein</fullName>
    </submittedName>
</protein>